<reference evidence="2 3" key="1">
    <citation type="journal article" date="2019" name="Nat. Ecol. Evol.">
        <title>Megaphylogeny resolves global patterns of mushroom evolution.</title>
        <authorList>
            <person name="Varga T."/>
            <person name="Krizsan K."/>
            <person name="Foldi C."/>
            <person name="Dima B."/>
            <person name="Sanchez-Garcia M."/>
            <person name="Sanchez-Ramirez S."/>
            <person name="Szollosi G.J."/>
            <person name="Szarkandi J.G."/>
            <person name="Papp V."/>
            <person name="Albert L."/>
            <person name="Andreopoulos W."/>
            <person name="Angelini C."/>
            <person name="Antonin V."/>
            <person name="Barry K.W."/>
            <person name="Bougher N.L."/>
            <person name="Buchanan P."/>
            <person name="Buyck B."/>
            <person name="Bense V."/>
            <person name="Catcheside P."/>
            <person name="Chovatia M."/>
            <person name="Cooper J."/>
            <person name="Damon W."/>
            <person name="Desjardin D."/>
            <person name="Finy P."/>
            <person name="Geml J."/>
            <person name="Haridas S."/>
            <person name="Hughes K."/>
            <person name="Justo A."/>
            <person name="Karasinski D."/>
            <person name="Kautmanova I."/>
            <person name="Kiss B."/>
            <person name="Kocsube S."/>
            <person name="Kotiranta H."/>
            <person name="LaButti K.M."/>
            <person name="Lechner B.E."/>
            <person name="Liimatainen K."/>
            <person name="Lipzen A."/>
            <person name="Lukacs Z."/>
            <person name="Mihaltcheva S."/>
            <person name="Morgado L.N."/>
            <person name="Niskanen T."/>
            <person name="Noordeloos M.E."/>
            <person name="Ohm R.A."/>
            <person name="Ortiz-Santana B."/>
            <person name="Ovrebo C."/>
            <person name="Racz N."/>
            <person name="Riley R."/>
            <person name="Savchenko A."/>
            <person name="Shiryaev A."/>
            <person name="Soop K."/>
            <person name="Spirin V."/>
            <person name="Szebenyi C."/>
            <person name="Tomsovsky M."/>
            <person name="Tulloss R.E."/>
            <person name="Uehling J."/>
            <person name="Grigoriev I.V."/>
            <person name="Vagvolgyi C."/>
            <person name="Papp T."/>
            <person name="Martin F.M."/>
            <person name="Miettinen O."/>
            <person name="Hibbett D.S."/>
            <person name="Nagy L.G."/>
        </authorList>
    </citation>
    <scope>NUCLEOTIDE SEQUENCE [LARGE SCALE GENOMIC DNA]</scope>
    <source>
        <strain evidence="2 3">CBS 166.37</strain>
    </source>
</reference>
<dbReference type="Proteomes" id="UP000308652">
    <property type="component" value="Unassembled WGS sequence"/>
</dbReference>
<protein>
    <submittedName>
        <fullName evidence="2">Uncharacterized protein</fullName>
    </submittedName>
</protein>
<dbReference type="AlphaFoldDB" id="A0A5C3LK74"/>
<proteinExistence type="predicted"/>
<sequence>MLRIFTGRNKKRSADRPSSSRSDWLSNAITFGKALQTAGDFAPFPYIQGAASILVALLVLIQQMYKNRDDYKCLTESIVTVLKQLEEDVLQNPTAALASEPFKEQCKEVETFLPSKMNGFKEMWSSSSLRDFIAQCQRDVDKMCINLILRNTNHMRIHLEGNNHALTQSTEKGDSQSSVRTEDHLELSNHRHYLIGDLQLLPGHYSSDPGVDVTYAVALPDVSGRKTAKLSRGKDAYKKWKSQFNILSQIRRDSHPHIQQIFGIIPSKNHPICRSNYWKLINAYKDAKHYLEWQPYQCPSIFIQSVGRVMINSKLYWLVWHVDKHGHIFATIDQDGEPNARYNLLYTNDKHSTNQYLKFGIPLSVIEQAGISN</sequence>
<dbReference type="OrthoDB" id="2924458at2759"/>
<dbReference type="EMBL" id="ML213655">
    <property type="protein sequence ID" value="TFK33115.1"/>
    <property type="molecule type" value="Genomic_DNA"/>
</dbReference>
<dbReference type="InterPro" id="IPR059179">
    <property type="entry name" value="MLKL-like_MCAfunc"/>
</dbReference>
<dbReference type="CDD" id="cd21037">
    <property type="entry name" value="MLKL_NTD"/>
    <property type="match status" value="1"/>
</dbReference>
<keyword evidence="3" id="KW-1185">Reference proteome</keyword>
<evidence type="ECO:0000313" key="2">
    <source>
        <dbReference type="EMBL" id="TFK33115.1"/>
    </source>
</evidence>
<evidence type="ECO:0000313" key="3">
    <source>
        <dbReference type="Proteomes" id="UP000308652"/>
    </source>
</evidence>
<gene>
    <name evidence="2" type="ORF">BDQ12DRAFT_670541</name>
</gene>
<feature type="region of interest" description="Disordered" evidence="1">
    <location>
        <begin position="1"/>
        <end position="20"/>
    </location>
</feature>
<accession>A0A5C3LK74</accession>
<name>A0A5C3LK74_9AGAR</name>
<evidence type="ECO:0000256" key="1">
    <source>
        <dbReference type="SAM" id="MobiDB-lite"/>
    </source>
</evidence>
<organism evidence="2 3">
    <name type="scientific">Crucibulum laeve</name>
    <dbReference type="NCBI Taxonomy" id="68775"/>
    <lineage>
        <taxon>Eukaryota</taxon>
        <taxon>Fungi</taxon>
        <taxon>Dikarya</taxon>
        <taxon>Basidiomycota</taxon>
        <taxon>Agaricomycotina</taxon>
        <taxon>Agaricomycetes</taxon>
        <taxon>Agaricomycetidae</taxon>
        <taxon>Agaricales</taxon>
        <taxon>Agaricineae</taxon>
        <taxon>Nidulariaceae</taxon>
        <taxon>Crucibulum</taxon>
    </lineage>
</organism>